<gene>
    <name evidence="7" type="ORF">COX15_00545</name>
</gene>
<dbReference type="GO" id="GO:0004017">
    <property type="term" value="F:AMP kinase activity"/>
    <property type="evidence" value="ECO:0007669"/>
    <property type="project" value="UniProtKB-EC"/>
</dbReference>
<evidence type="ECO:0000256" key="2">
    <source>
        <dbReference type="ARBA" id="ARBA00022727"/>
    </source>
</evidence>
<reference evidence="7 8" key="1">
    <citation type="submission" date="2017-09" db="EMBL/GenBank/DDBJ databases">
        <title>Depth-based differentiation of microbial function through sediment-hosted aquifers and enrichment of novel symbionts in the deep terrestrial subsurface.</title>
        <authorList>
            <person name="Probst A.J."/>
            <person name="Ladd B."/>
            <person name="Jarett J.K."/>
            <person name="Geller-Mcgrath D.E."/>
            <person name="Sieber C.M."/>
            <person name="Emerson J.B."/>
            <person name="Anantharaman K."/>
            <person name="Thomas B.C."/>
            <person name="Malmstrom R."/>
            <person name="Stieglmeier M."/>
            <person name="Klingl A."/>
            <person name="Woyke T."/>
            <person name="Ryan C.M."/>
            <person name="Banfield J.F."/>
        </authorList>
    </citation>
    <scope>NUCLEOTIDE SEQUENCE [LARGE SCALE GENOMIC DNA]</scope>
    <source>
        <strain evidence="7">CG23_combo_of_CG06-09_8_20_14_all_42_19</strain>
    </source>
</reference>
<evidence type="ECO:0000256" key="4">
    <source>
        <dbReference type="ARBA" id="ARBA00022777"/>
    </source>
</evidence>
<dbReference type="PRINTS" id="PR00094">
    <property type="entry name" value="ADENYLTKNASE"/>
</dbReference>
<dbReference type="AlphaFoldDB" id="A0A2H0ALY4"/>
<name>A0A2H0ALY4_9BACT</name>
<dbReference type="EMBL" id="PCSK01000012">
    <property type="protein sequence ID" value="PIP46431.1"/>
    <property type="molecule type" value="Genomic_DNA"/>
</dbReference>
<dbReference type="InterPro" id="IPR000850">
    <property type="entry name" value="Adenylat/UMP-CMP_kin"/>
</dbReference>
<dbReference type="Pfam" id="PF00406">
    <property type="entry name" value="ADK"/>
    <property type="match status" value="1"/>
</dbReference>
<comment type="subunit">
    <text evidence="6">Monomer.</text>
</comment>
<evidence type="ECO:0000256" key="6">
    <source>
        <dbReference type="RuleBase" id="RU003331"/>
    </source>
</evidence>
<dbReference type="InterPro" id="IPR027417">
    <property type="entry name" value="P-loop_NTPase"/>
</dbReference>
<dbReference type="PANTHER" id="PTHR23359">
    <property type="entry name" value="NUCLEOTIDE KINASE"/>
    <property type="match status" value="1"/>
</dbReference>
<dbReference type="GO" id="GO:0005737">
    <property type="term" value="C:cytoplasm"/>
    <property type="evidence" value="ECO:0007669"/>
    <property type="project" value="UniProtKB-SubCell"/>
</dbReference>
<evidence type="ECO:0000313" key="7">
    <source>
        <dbReference type="EMBL" id="PIP46431.1"/>
    </source>
</evidence>
<evidence type="ECO:0000256" key="3">
    <source>
        <dbReference type="ARBA" id="ARBA00022741"/>
    </source>
</evidence>
<keyword evidence="4 5" id="KW-0418">Kinase</keyword>
<comment type="similarity">
    <text evidence="5">Belongs to the adenylate kinase family.</text>
</comment>
<evidence type="ECO:0000256" key="5">
    <source>
        <dbReference type="RuleBase" id="RU003330"/>
    </source>
</evidence>
<organism evidence="7 8">
    <name type="scientific">Candidatus Colwellbacteria bacterium CG23_combo_of_CG06-09_8_20_14_all_42_19</name>
    <dbReference type="NCBI Taxonomy" id="1974541"/>
    <lineage>
        <taxon>Bacteria</taxon>
        <taxon>Candidatus Colwelliibacteriota</taxon>
    </lineage>
</organism>
<protein>
    <recommendedName>
        <fullName evidence="6">Adenylate kinase</fullName>
        <ecNumber evidence="6">2.7.4.3</ecNumber>
    </recommendedName>
</protein>
<dbReference type="Gene3D" id="3.40.50.300">
    <property type="entry name" value="P-loop containing nucleotide triphosphate hydrolases"/>
    <property type="match status" value="1"/>
</dbReference>
<comment type="subcellular location">
    <subcellularLocation>
        <location evidence="6">Cytoplasm</location>
    </subcellularLocation>
</comment>
<keyword evidence="6" id="KW-0067">ATP-binding</keyword>
<evidence type="ECO:0000313" key="8">
    <source>
        <dbReference type="Proteomes" id="UP000230007"/>
    </source>
</evidence>
<keyword evidence="1 5" id="KW-0808">Transferase</keyword>
<comment type="catalytic activity">
    <reaction evidence="6">
        <text>AMP + ATP = 2 ADP</text>
        <dbReference type="Rhea" id="RHEA:12973"/>
        <dbReference type="ChEBI" id="CHEBI:30616"/>
        <dbReference type="ChEBI" id="CHEBI:456215"/>
        <dbReference type="ChEBI" id="CHEBI:456216"/>
        <dbReference type="EC" id="2.7.4.3"/>
    </reaction>
</comment>
<accession>A0A2H0ALY4</accession>
<sequence length="230" mass="26315">MKVLGKSKAIVIYGPPGAGKGTQADLTANHFGFVHFDTGKYLESLIYSPTHKKNAIIKRERNLFETGKLMTPSWVLSVVKNRAEKIVKAGLGIVFSGSPRTLYETKNLMPLLEKLYGRRNILFFVIKVSSKTSIKRNSHRLLCTVCGSPVLYLKETEHFNVKSKCPFCGGKLFRRSLDKPLIIKKRIEEYDTRTKPIFAELKKRGYRLFEIQGKAMPFEVFKNIQKHIYN</sequence>
<evidence type="ECO:0000256" key="1">
    <source>
        <dbReference type="ARBA" id="ARBA00022679"/>
    </source>
</evidence>
<dbReference type="GO" id="GO:0005524">
    <property type="term" value="F:ATP binding"/>
    <property type="evidence" value="ECO:0007669"/>
    <property type="project" value="UniProtKB-KW"/>
</dbReference>
<keyword evidence="3 6" id="KW-0547">Nucleotide-binding</keyword>
<dbReference type="SUPFAM" id="SSF52540">
    <property type="entry name" value="P-loop containing nucleoside triphosphate hydrolases"/>
    <property type="match status" value="1"/>
</dbReference>
<dbReference type="CDD" id="cd01428">
    <property type="entry name" value="ADK"/>
    <property type="match status" value="1"/>
</dbReference>
<keyword evidence="2" id="KW-0545">Nucleotide biosynthesis</keyword>
<dbReference type="Proteomes" id="UP000230007">
    <property type="component" value="Unassembled WGS sequence"/>
</dbReference>
<proteinExistence type="inferred from homology"/>
<comment type="caution">
    <text evidence="7">The sequence shown here is derived from an EMBL/GenBank/DDBJ whole genome shotgun (WGS) entry which is preliminary data.</text>
</comment>
<dbReference type="EC" id="2.7.4.3" evidence="6"/>